<dbReference type="GO" id="GO:0016757">
    <property type="term" value="F:glycosyltransferase activity"/>
    <property type="evidence" value="ECO:0007669"/>
    <property type="project" value="UniProtKB-KW"/>
</dbReference>
<evidence type="ECO:0000256" key="1">
    <source>
        <dbReference type="ARBA" id="ARBA00006739"/>
    </source>
</evidence>
<dbReference type="RefSeq" id="WP_159805860.1">
    <property type="nucleotide sequence ID" value="NZ_BLJE01000002.1"/>
</dbReference>
<comment type="caution">
    <text evidence="5">The sequence shown here is derived from an EMBL/GenBank/DDBJ whole genome shotgun (WGS) entry which is preliminary data.</text>
</comment>
<feature type="domain" description="Glycosyltransferase 2-like" evidence="4">
    <location>
        <begin position="7"/>
        <end position="173"/>
    </location>
</feature>
<dbReference type="InterPro" id="IPR029044">
    <property type="entry name" value="Nucleotide-diphossugar_trans"/>
</dbReference>
<reference evidence="5 6" key="1">
    <citation type="submission" date="2019-12" db="EMBL/GenBank/DDBJ databases">
        <title>Litoreibacter badius sp. nov., a novel bacteriochlorophyll a-containing bacterium in the genus Litoreibacter.</title>
        <authorList>
            <person name="Kanamuro M."/>
            <person name="Takabe Y."/>
            <person name="Mori K."/>
            <person name="Takaichi S."/>
            <person name="Hanada S."/>
        </authorList>
    </citation>
    <scope>NUCLEOTIDE SEQUENCE [LARGE SCALE GENOMIC DNA]</scope>
    <source>
        <strain evidence="5 6">K6</strain>
    </source>
</reference>
<keyword evidence="2" id="KW-0328">Glycosyltransferase</keyword>
<sequence>MTETAASVIIASRHRPRDLLKCLKALEFQHHRNFEVVVVSDPSGCAAIKDSTFSGRVKLIPFDEPNISRARNTGLERAAADIVAFIDDDAIAEPTWLIRLIAPFEDQTVLGTTGYARGRNGISYRWTGEYIQPNGDVVPRNPAAPERYVHGADPVLMAIGMNCAFRASALSKVGGYDPNFHYGLDDADLSMRLAELEGATILVPLAQVQHISGPNETRSTAQVPTSMIEHGASFGWWSKKYDRSLDEFYAIAKKLWRDSIDPRLVRGDLEPKSARQLAEGFAEGFKIGQSRTRIEHRLEPAQAPFLRYSEKLKPNNLKVVPGYVWNRQDLYQRARDLARQNTVVTVMSMSPTSLFHRRFFHEDGFWVQSGGIYGKSDRKDPLFKWQTLAERVQREAVALSVTRP</sequence>
<accession>A0A6N6JE03</accession>
<name>A0A6N6JE03_9RHOB</name>
<dbReference type="PANTHER" id="PTHR43179">
    <property type="entry name" value="RHAMNOSYLTRANSFERASE WBBL"/>
    <property type="match status" value="1"/>
</dbReference>
<proteinExistence type="inferred from homology"/>
<dbReference type="OrthoDB" id="153025at2"/>
<evidence type="ECO:0000313" key="5">
    <source>
        <dbReference type="EMBL" id="GFE64573.1"/>
    </source>
</evidence>
<dbReference type="InterPro" id="IPR001173">
    <property type="entry name" value="Glyco_trans_2-like"/>
</dbReference>
<evidence type="ECO:0000259" key="4">
    <source>
        <dbReference type="Pfam" id="PF00535"/>
    </source>
</evidence>
<protein>
    <recommendedName>
        <fullName evidence="4">Glycosyltransferase 2-like domain-containing protein</fullName>
    </recommendedName>
</protein>
<evidence type="ECO:0000313" key="6">
    <source>
        <dbReference type="Proteomes" id="UP000436822"/>
    </source>
</evidence>
<dbReference type="PANTHER" id="PTHR43179:SF12">
    <property type="entry name" value="GALACTOFURANOSYLTRANSFERASE GLFT2"/>
    <property type="match status" value="1"/>
</dbReference>
<organism evidence="5 6">
    <name type="scientific">Litoreibacter roseus</name>
    <dbReference type="NCBI Taxonomy" id="2601869"/>
    <lineage>
        <taxon>Bacteria</taxon>
        <taxon>Pseudomonadati</taxon>
        <taxon>Pseudomonadota</taxon>
        <taxon>Alphaproteobacteria</taxon>
        <taxon>Rhodobacterales</taxon>
        <taxon>Roseobacteraceae</taxon>
        <taxon>Litoreibacter</taxon>
    </lineage>
</organism>
<dbReference type="Pfam" id="PF00535">
    <property type="entry name" value="Glycos_transf_2"/>
    <property type="match status" value="1"/>
</dbReference>
<gene>
    <name evidence="5" type="ORF">KIN_16470</name>
</gene>
<dbReference type="Gene3D" id="3.90.550.10">
    <property type="entry name" value="Spore Coat Polysaccharide Biosynthesis Protein SpsA, Chain A"/>
    <property type="match status" value="1"/>
</dbReference>
<keyword evidence="3" id="KW-0808">Transferase</keyword>
<dbReference type="AlphaFoldDB" id="A0A6N6JE03"/>
<dbReference type="SUPFAM" id="SSF53448">
    <property type="entry name" value="Nucleotide-diphospho-sugar transferases"/>
    <property type="match status" value="1"/>
</dbReference>
<dbReference type="EMBL" id="BLJE01000002">
    <property type="protein sequence ID" value="GFE64573.1"/>
    <property type="molecule type" value="Genomic_DNA"/>
</dbReference>
<dbReference type="Proteomes" id="UP000436822">
    <property type="component" value="Unassembled WGS sequence"/>
</dbReference>
<comment type="similarity">
    <text evidence="1">Belongs to the glycosyltransferase 2 family.</text>
</comment>
<keyword evidence="6" id="KW-1185">Reference proteome</keyword>
<evidence type="ECO:0000256" key="2">
    <source>
        <dbReference type="ARBA" id="ARBA00022676"/>
    </source>
</evidence>
<evidence type="ECO:0000256" key="3">
    <source>
        <dbReference type="ARBA" id="ARBA00022679"/>
    </source>
</evidence>